<dbReference type="Proteomes" id="UP000609849">
    <property type="component" value="Unassembled WGS sequence"/>
</dbReference>
<evidence type="ECO:0000313" key="2">
    <source>
        <dbReference type="Proteomes" id="UP000609849"/>
    </source>
</evidence>
<accession>A0ABR7JRY4</accession>
<sequence length="312" mass="35505">MNKRVYGVIGILSKMSNWNADFTGYPKTTSDGDTFGSDKALKYPMKKMWENQGEKILYIKSMKLSESKGTVSLVPRSLKERYEHLFNVEDLKDCKDSKEVLINLFNALDVKNFGATFAESKNNISITGAVQIGQGFNKYDGTNPEEQQILSPFRDGSKESADSEEAKNSTLGTKIVSNEAHYFYPFTINPMAYNEYKELGVTDGYTQEDYERFKQAALVSATSFATNSKVGCENEFALFVETEKDLYLPNLSEFIRFTKDEKNVIEINCDKLINSLKDRIKNVEIYYNPYTTIIKTNIEGAKKLNIFTQKEV</sequence>
<proteinExistence type="predicted"/>
<protein>
    <submittedName>
        <fullName evidence="1">Type I CRISPR-associated protein Cas7</fullName>
    </submittedName>
</protein>
<comment type="caution">
    <text evidence="1">The sequence shown here is derived from an EMBL/GenBank/DDBJ whole genome shotgun (WGS) entry which is preliminary data.</text>
</comment>
<organism evidence="1 2">
    <name type="scientific">Romboutsia faecis</name>
    <dbReference type="NCBI Taxonomy" id="2764597"/>
    <lineage>
        <taxon>Bacteria</taxon>
        <taxon>Bacillati</taxon>
        <taxon>Bacillota</taxon>
        <taxon>Clostridia</taxon>
        <taxon>Peptostreptococcales</taxon>
        <taxon>Peptostreptococcaceae</taxon>
        <taxon>Romboutsia</taxon>
    </lineage>
</organism>
<reference evidence="1 2" key="1">
    <citation type="submission" date="2020-08" db="EMBL/GenBank/DDBJ databases">
        <authorList>
            <person name="Liu C."/>
            <person name="Sun Q."/>
        </authorList>
    </citation>
    <scope>NUCLEOTIDE SEQUENCE [LARGE SCALE GENOMIC DNA]</scope>
    <source>
        <strain evidence="1 2">NSJ-18</strain>
    </source>
</reference>
<gene>
    <name evidence="1" type="ORF">H8923_12945</name>
</gene>
<keyword evidence="2" id="KW-1185">Reference proteome</keyword>
<dbReference type="Pfam" id="PF05107">
    <property type="entry name" value="Cas_Cas7"/>
    <property type="match status" value="1"/>
</dbReference>
<dbReference type="EMBL" id="JACRWE010000006">
    <property type="protein sequence ID" value="MBC5997674.1"/>
    <property type="molecule type" value="Genomic_DNA"/>
</dbReference>
<dbReference type="RefSeq" id="WP_153972375.1">
    <property type="nucleotide sequence ID" value="NZ_JACRWE010000006.1"/>
</dbReference>
<dbReference type="InterPro" id="IPR006482">
    <property type="entry name" value="Cas7_Csh2/Csh2"/>
</dbReference>
<name>A0ABR7JRY4_9FIRM</name>
<evidence type="ECO:0000313" key="1">
    <source>
        <dbReference type="EMBL" id="MBC5997674.1"/>
    </source>
</evidence>